<dbReference type="EMBL" id="JAVRJZ010000003">
    <property type="protein sequence ID" value="KAK2725020.1"/>
    <property type="molecule type" value="Genomic_DNA"/>
</dbReference>
<accession>A0AA88I6G4</accession>
<evidence type="ECO:0000313" key="3">
    <source>
        <dbReference type="Proteomes" id="UP001187531"/>
    </source>
</evidence>
<evidence type="ECO:0000313" key="2">
    <source>
        <dbReference type="EMBL" id="KAK2725020.1"/>
    </source>
</evidence>
<gene>
    <name evidence="2" type="ORF">QYM36_001465</name>
</gene>
<dbReference type="AlphaFoldDB" id="A0AA88I6G4"/>
<sequence>MDKTSFASLSVIDKMTRYPDSGSARNIEDKWRSIKETMTGAAEEKNLGRRERKRKNGFKPSNCIEEAATGQQ</sequence>
<feature type="region of interest" description="Disordered" evidence="1">
    <location>
        <begin position="40"/>
        <end position="72"/>
    </location>
</feature>
<organism evidence="2 3">
    <name type="scientific">Artemia franciscana</name>
    <name type="common">Brine shrimp</name>
    <name type="synonym">Artemia sanfranciscana</name>
    <dbReference type="NCBI Taxonomy" id="6661"/>
    <lineage>
        <taxon>Eukaryota</taxon>
        <taxon>Metazoa</taxon>
        <taxon>Ecdysozoa</taxon>
        <taxon>Arthropoda</taxon>
        <taxon>Crustacea</taxon>
        <taxon>Branchiopoda</taxon>
        <taxon>Anostraca</taxon>
        <taxon>Artemiidae</taxon>
        <taxon>Artemia</taxon>
    </lineage>
</organism>
<reference evidence="2" key="1">
    <citation type="submission" date="2023-07" db="EMBL/GenBank/DDBJ databases">
        <title>Chromosome-level genome assembly of Artemia franciscana.</title>
        <authorList>
            <person name="Jo E."/>
        </authorList>
    </citation>
    <scope>NUCLEOTIDE SEQUENCE</scope>
    <source>
        <tissue evidence="2">Whole body</tissue>
    </source>
</reference>
<comment type="caution">
    <text evidence="2">The sequence shown here is derived from an EMBL/GenBank/DDBJ whole genome shotgun (WGS) entry which is preliminary data.</text>
</comment>
<evidence type="ECO:0000256" key="1">
    <source>
        <dbReference type="SAM" id="MobiDB-lite"/>
    </source>
</evidence>
<keyword evidence="3" id="KW-1185">Reference proteome</keyword>
<dbReference type="Proteomes" id="UP001187531">
    <property type="component" value="Unassembled WGS sequence"/>
</dbReference>
<proteinExistence type="predicted"/>
<name>A0AA88I6G4_ARTSF</name>
<protein>
    <submittedName>
        <fullName evidence="2">Uncharacterized protein</fullName>
    </submittedName>
</protein>